<comment type="caution">
    <text evidence="3">The sequence shown here is derived from an EMBL/GenBank/DDBJ whole genome shotgun (WGS) entry which is preliminary data.</text>
</comment>
<dbReference type="AlphaFoldDB" id="A0A8K1FE44"/>
<dbReference type="Gene3D" id="1.20.5.1700">
    <property type="match status" value="1"/>
</dbReference>
<dbReference type="OrthoDB" id="70298at2759"/>
<evidence type="ECO:0000256" key="1">
    <source>
        <dbReference type="SAM" id="Coils"/>
    </source>
</evidence>
<evidence type="ECO:0000313" key="3">
    <source>
        <dbReference type="EMBL" id="TMW55498.1"/>
    </source>
</evidence>
<protein>
    <submittedName>
        <fullName evidence="3">Uncharacterized protein</fullName>
    </submittedName>
</protein>
<dbReference type="SUPFAM" id="SSF57997">
    <property type="entry name" value="Tropomyosin"/>
    <property type="match status" value="1"/>
</dbReference>
<dbReference type="EMBL" id="SPLM01000147">
    <property type="protein sequence ID" value="TMW55498.1"/>
    <property type="molecule type" value="Genomic_DNA"/>
</dbReference>
<organism evidence="3 4">
    <name type="scientific">Pythium oligandrum</name>
    <name type="common">Mycoparasitic fungus</name>
    <dbReference type="NCBI Taxonomy" id="41045"/>
    <lineage>
        <taxon>Eukaryota</taxon>
        <taxon>Sar</taxon>
        <taxon>Stramenopiles</taxon>
        <taxon>Oomycota</taxon>
        <taxon>Peronosporomycetes</taxon>
        <taxon>Pythiales</taxon>
        <taxon>Pythiaceae</taxon>
        <taxon>Pythium</taxon>
    </lineage>
</organism>
<evidence type="ECO:0000313" key="4">
    <source>
        <dbReference type="Proteomes" id="UP000794436"/>
    </source>
</evidence>
<sequence length="377" mass="42486">MPASERGTVRGPARRSTESSRALSTSKDKSLSAVTLTKKTNSLVFDVEELKSNLKELQIQGREVAQQDQTLQDVVAKVAALQEAFSSLSDVCIYVEETQKQLDGRLSGLDQRVSGLEKSMNALQSQTNRHEGKRRQFQDASERRFVDSQEAFSKLALSMYETQAELGRVKNTAEHLITREREATNLTQSLESTQEQANEWIQKLRRESSELQAEMMAWKEQSGGACVSLAGDIQSLAKDCSSLRSTVTQQNAQWASKLETLRDAMDRQGKVDKTQLTQRLASITENMTAYELRTKESLGTLLKNHARIRTVVDESMVMCSGEIKALGNEWKTIQEDHRNKLEDLMEQVLSQSIEWSQKHENLRCSVRSLAIQLNVTL</sequence>
<feature type="coiled-coil region" evidence="1">
    <location>
        <begin position="183"/>
        <end position="221"/>
    </location>
</feature>
<accession>A0A8K1FE44</accession>
<keyword evidence="4" id="KW-1185">Reference proteome</keyword>
<gene>
    <name evidence="3" type="ORF">Poli38472_010380</name>
</gene>
<name>A0A8K1FE44_PYTOL</name>
<evidence type="ECO:0000256" key="2">
    <source>
        <dbReference type="SAM" id="MobiDB-lite"/>
    </source>
</evidence>
<dbReference type="Proteomes" id="UP000794436">
    <property type="component" value="Unassembled WGS sequence"/>
</dbReference>
<dbReference type="Gene3D" id="1.20.5.340">
    <property type="match status" value="1"/>
</dbReference>
<reference evidence="3" key="1">
    <citation type="submission" date="2019-03" db="EMBL/GenBank/DDBJ databases">
        <title>Long read genome sequence of the mycoparasitic Pythium oligandrum ATCC 38472 isolated from sugarbeet rhizosphere.</title>
        <authorList>
            <person name="Gaulin E."/>
        </authorList>
    </citation>
    <scope>NUCLEOTIDE SEQUENCE</scope>
    <source>
        <strain evidence="3">ATCC 38472_TT</strain>
    </source>
</reference>
<feature type="region of interest" description="Disordered" evidence="2">
    <location>
        <begin position="1"/>
        <end position="30"/>
    </location>
</feature>
<keyword evidence="1" id="KW-0175">Coiled coil</keyword>
<proteinExistence type="predicted"/>